<proteinExistence type="predicted"/>
<evidence type="ECO:0000313" key="5">
    <source>
        <dbReference type="EMBL" id="AGE96320.1"/>
    </source>
</evidence>
<organism evidence="5">
    <name type="scientific">Encephalitozoon cuniculi</name>
    <name type="common">Microsporidian parasite</name>
    <dbReference type="NCBI Taxonomy" id="6035"/>
    <lineage>
        <taxon>Eukaryota</taxon>
        <taxon>Fungi</taxon>
        <taxon>Fungi incertae sedis</taxon>
        <taxon>Microsporidia</taxon>
        <taxon>Unikaryonidae</taxon>
        <taxon>Encephalitozoon</taxon>
    </lineage>
</organism>
<reference evidence="5" key="1">
    <citation type="journal article" date="2013" name="Eukaryot. Cell">
        <title>Extremely Reduced Levels of Heterozygosity in the Vertebrate Pathogen Encephalitozoon cuniculi.</title>
        <authorList>
            <person name="Selman M."/>
            <person name="Sak B."/>
            <person name="Kvac M."/>
            <person name="Farinelli L."/>
            <person name="Weiss L.M."/>
            <person name="Corradi N."/>
        </authorList>
    </citation>
    <scope>NUCLEOTIDE SEQUENCE</scope>
</reference>
<dbReference type="Pfam" id="PF13832">
    <property type="entry name" value="zf-HC5HC2H_2"/>
    <property type="match status" value="1"/>
</dbReference>
<dbReference type="InterPro" id="IPR013083">
    <property type="entry name" value="Znf_RING/FYVE/PHD"/>
</dbReference>
<name>M1KAS5_ENCCN</name>
<dbReference type="VEuPathDB" id="MicrosporidiaDB:M970_091890"/>
<evidence type="ECO:0000256" key="1">
    <source>
        <dbReference type="ARBA" id="ARBA00022723"/>
    </source>
</evidence>
<dbReference type="InterPro" id="IPR034732">
    <property type="entry name" value="EPHD"/>
</dbReference>
<dbReference type="GO" id="GO:0006357">
    <property type="term" value="P:regulation of transcription by RNA polymerase II"/>
    <property type="evidence" value="ECO:0007669"/>
    <property type="project" value="TreeGrafter"/>
</dbReference>
<keyword evidence="3" id="KW-0862">Zinc</keyword>
<sequence length="402" mass="46761">MYRKKKFSIPCGESWNPKMSTSGWLGGIPREEHSYKAIYRNLELSRMHRVVSDHVPMSEEKHEGKKTIDEEQPRGLFESVIYRLDGYDQRYLRESAIDVSEDAFELIVDRLEKEWFFFVHGLVDRHVKPIEPASFCDICTRHTSTHNEALVVCQGCEICVHESCYGIQDLSSFWLCRKCIYGEYQIRCSFCISSDGIFKQTSDNRWGHVLCAMFNRFLSFGHLLSKDPIDVSSYLEESGCLFCNEFGGTAIHCSYFMCTRKYHVGCALDKCYFDLNNGISYCIDHDPLKRNPYELGYGRMNGLRYFGYEKLRNPPAIRRKVRMARPRATLFMKLCKLQPVATPSVLSRVEACDLKEKDSVNIFKVSRYWELKRKEIGGPLVILPGIVYGRKTGEDWMSKRRM</sequence>
<dbReference type="CDD" id="cd15492">
    <property type="entry name" value="PHD_BRPF_JADE_like"/>
    <property type="match status" value="1"/>
</dbReference>
<evidence type="ECO:0000259" key="4">
    <source>
        <dbReference type="PROSITE" id="PS51805"/>
    </source>
</evidence>
<dbReference type="SUPFAM" id="SSF57903">
    <property type="entry name" value="FYVE/PHD zinc finger"/>
    <property type="match status" value="1"/>
</dbReference>
<accession>M1KAS5</accession>
<dbReference type="VEuPathDB" id="MicrosporidiaDB:AEWQ_091910"/>
<dbReference type="InterPro" id="IPR011011">
    <property type="entry name" value="Znf_FYVE_PHD"/>
</dbReference>
<gene>
    <name evidence="5" type="ORF">ECU09_1850</name>
</gene>
<dbReference type="PROSITE" id="PS51805">
    <property type="entry name" value="EPHD"/>
    <property type="match status" value="1"/>
</dbReference>
<dbReference type="Pfam" id="PF13831">
    <property type="entry name" value="PHD_2"/>
    <property type="match status" value="1"/>
</dbReference>
<dbReference type="PANTHER" id="PTHR13793:SF107">
    <property type="entry name" value="BROMODOMAIN-CONTAINING PROTEIN HOMOLOG"/>
    <property type="match status" value="1"/>
</dbReference>
<feature type="domain" description="PHD-type" evidence="4">
    <location>
        <begin position="185"/>
        <end position="286"/>
    </location>
</feature>
<dbReference type="InterPro" id="IPR001965">
    <property type="entry name" value="Znf_PHD"/>
</dbReference>
<dbReference type="Gene3D" id="3.30.40.10">
    <property type="entry name" value="Zinc/RING finger domain, C3HC4 (zinc finger)"/>
    <property type="match status" value="2"/>
</dbReference>
<evidence type="ECO:0000256" key="2">
    <source>
        <dbReference type="ARBA" id="ARBA00022771"/>
    </source>
</evidence>
<dbReference type="VEuPathDB" id="MicrosporidiaDB:ECU09_1850"/>
<dbReference type="SMART" id="SM00249">
    <property type="entry name" value="PHD"/>
    <property type="match status" value="2"/>
</dbReference>
<dbReference type="AlphaFoldDB" id="M1KAS5"/>
<keyword evidence="2" id="KW-0863">Zinc-finger</keyword>
<dbReference type="PANTHER" id="PTHR13793">
    <property type="entry name" value="PHD FINGER PROTEINS"/>
    <property type="match status" value="1"/>
</dbReference>
<keyword evidence="1" id="KW-0479">Metal-binding</keyword>
<dbReference type="EMBL" id="KC513616">
    <property type="protein sequence ID" value="AGE96320.1"/>
    <property type="molecule type" value="Genomic_DNA"/>
</dbReference>
<dbReference type="GO" id="GO:0008270">
    <property type="term" value="F:zinc ion binding"/>
    <property type="evidence" value="ECO:0007669"/>
    <property type="project" value="UniProtKB-KW"/>
</dbReference>
<dbReference type="CDD" id="cd15571">
    <property type="entry name" value="ePHD"/>
    <property type="match status" value="1"/>
</dbReference>
<dbReference type="InterPro" id="IPR019787">
    <property type="entry name" value="Znf_PHD-finger"/>
</dbReference>
<evidence type="ECO:0000256" key="3">
    <source>
        <dbReference type="ARBA" id="ARBA00022833"/>
    </source>
</evidence>
<dbReference type="VEuPathDB" id="MicrosporidiaDB:AEWD_091930"/>
<protein>
    <submittedName>
        <fullName evidence="5">Peregrin-like transcriptional regulator</fullName>
    </submittedName>
</protein>
<dbReference type="VEuPathDB" id="MicrosporidiaDB:AEWR_091890"/>
<dbReference type="InterPro" id="IPR050701">
    <property type="entry name" value="Histone_Mod_Regulator"/>
</dbReference>